<keyword evidence="3" id="KW-1185">Reference proteome</keyword>
<organism evidence="2 3">
    <name type="scientific">Riccia fluitans</name>
    <dbReference type="NCBI Taxonomy" id="41844"/>
    <lineage>
        <taxon>Eukaryota</taxon>
        <taxon>Viridiplantae</taxon>
        <taxon>Streptophyta</taxon>
        <taxon>Embryophyta</taxon>
        <taxon>Marchantiophyta</taxon>
        <taxon>Marchantiopsida</taxon>
        <taxon>Marchantiidae</taxon>
        <taxon>Marchantiales</taxon>
        <taxon>Ricciaceae</taxon>
        <taxon>Riccia</taxon>
    </lineage>
</organism>
<comment type="caution">
    <text evidence="2">The sequence shown here is derived from an EMBL/GenBank/DDBJ whole genome shotgun (WGS) entry which is preliminary data.</text>
</comment>
<dbReference type="SUPFAM" id="SSF48371">
    <property type="entry name" value="ARM repeat"/>
    <property type="match status" value="2"/>
</dbReference>
<accession>A0ABD1YID1</accession>
<reference evidence="2 3" key="1">
    <citation type="submission" date="2024-09" db="EMBL/GenBank/DDBJ databases">
        <title>Chromosome-scale assembly of Riccia fluitans.</title>
        <authorList>
            <person name="Paukszto L."/>
            <person name="Sawicki J."/>
            <person name="Karawczyk K."/>
            <person name="Piernik-Szablinska J."/>
            <person name="Szczecinska M."/>
            <person name="Mazdziarz M."/>
        </authorList>
    </citation>
    <scope>NUCLEOTIDE SEQUENCE [LARGE SCALE GENOMIC DNA]</scope>
    <source>
        <strain evidence="2">Rf_01</strain>
        <tissue evidence="2">Aerial parts of the thallus</tissue>
    </source>
</reference>
<dbReference type="SMART" id="SM00185">
    <property type="entry name" value="ARM"/>
    <property type="match status" value="9"/>
</dbReference>
<sequence length="873" mass="94383">MDMAACLTTSSCCCRLSPPPINGQLWKKRNPLLCANSIRTSVKGPIFNKNASSLRRFLHHVVKRRTLIQNALGGTNADGGYDSSLPPALDEVLNYMGGTYNGDPSDEFGQTEDREYRFGLEEGYVGLFVRLLGLDNPVEDREEAVQALWRHSAGGKEFIDQILEFPGCLNLIVSLLPSDRPASSEAAAGVLRNISAINSYRSAVAEAGALEEVIGLLTRRCKPSEVREQATCVLWNLSVEEGPRAKLVEPEILSVLLGMLGSDESGEREAAAGVLANLSLSPAYHQMLVQGGIISKLAKLLVDEGATKVAKQEAKNALLEFAKEDEVKLLIIEEGLVFVPVIGANAYRSFKPLLQEAPTLPESIAALQTSPKPPSTFGAGELLLGLNLENGVKEIDEAERLIIEGRVRQQFLARIGVIDKKSSKVANNDDGQVTLMPWWDGITRLVLILGLDNLEVAKQALEALAQISINEEYRQAVQKAGAIPHLVRWLGCGDEDITEAAVSALEKLAISRQVRRSINAHDAPSALVAILKAPNAPHIIKEKVVGALYRLSQTGEEDQVEAVIQGRTISGLKDILSSETATDEAREEAEEILEEMTSLAEPRDKIVAAGGVPALIDIMVSGSPTYAEKAASVLENLATEKSNATALVDAEVESALLSLLNVTFQEGKVIRHDGKALLNEEGYMLIVAASRLLEKLGKYQKLTLAPKFGALLINILRSDVPLRVKDWVSACLLKLEQLSNGFGDEFQLELPVDFEVTVHDTIPWLVTEMGKDFSPTVRERAAMHLRQLISQGSSGYLAAIANAGGVYPLVDLLKEGTAEARAAAIAILYNLSMNEENHSVILAAGASPSLVDLVRRGGPGWKLALYLLRALPT</sequence>
<feature type="repeat" description="ARM" evidence="1">
    <location>
        <begin position="481"/>
        <end position="518"/>
    </location>
</feature>
<dbReference type="InterPro" id="IPR000225">
    <property type="entry name" value="Armadillo"/>
</dbReference>
<feature type="repeat" description="ARM" evidence="1">
    <location>
        <begin position="167"/>
        <end position="209"/>
    </location>
</feature>
<dbReference type="EMBL" id="JBHFFA010000004">
    <property type="protein sequence ID" value="KAL2630411.1"/>
    <property type="molecule type" value="Genomic_DNA"/>
</dbReference>
<gene>
    <name evidence="2" type="ORF">R1flu_015097</name>
</gene>
<dbReference type="PANTHER" id="PTHR47451:SF1">
    <property type="entry name" value="ARM REPEAT SUPERFAMILY PROTEIN"/>
    <property type="match status" value="1"/>
</dbReference>
<dbReference type="Gene3D" id="1.25.10.10">
    <property type="entry name" value="Leucine-rich Repeat Variant"/>
    <property type="match status" value="4"/>
</dbReference>
<dbReference type="PROSITE" id="PS50176">
    <property type="entry name" value="ARM_REPEAT"/>
    <property type="match status" value="6"/>
</dbReference>
<proteinExistence type="predicted"/>
<dbReference type="PANTHER" id="PTHR47451">
    <property type="entry name" value="ARM REPEAT SUPERFAMILY PROTEIN"/>
    <property type="match status" value="1"/>
</dbReference>
<feature type="repeat" description="ARM" evidence="1">
    <location>
        <begin position="610"/>
        <end position="652"/>
    </location>
</feature>
<evidence type="ECO:0000256" key="1">
    <source>
        <dbReference type="PROSITE-ProRule" id="PRU00259"/>
    </source>
</evidence>
<dbReference type="AlphaFoldDB" id="A0ABD1YID1"/>
<feature type="repeat" description="ARM" evidence="1">
    <location>
        <begin position="440"/>
        <end position="482"/>
    </location>
</feature>
<evidence type="ECO:0000313" key="3">
    <source>
        <dbReference type="Proteomes" id="UP001605036"/>
    </source>
</evidence>
<dbReference type="Proteomes" id="UP001605036">
    <property type="component" value="Unassembled WGS sequence"/>
</dbReference>
<dbReference type="Pfam" id="PF00514">
    <property type="entry name" value="Arm"/>
    <property type="match status" value="3"/>
</dbReference>
<protein>
    <submittedName>
        <fullName evidence="2">Uncharacterized protein</fullName>
    </submittedName>
</protein>
<evidence type="ECO:0000313" key="2">
    <source>
        <dbReference type="EMBL" id="KAL2630411.1"/>
    </source>
</evidence>
<feature type="repeat" description="ARM" evidence="1">
    <location>
        <begin position="804"/>
        <end position="846"/>
    </location>
</feature>
<dbReference type="InterPro" id="IPR016024">
    <property type="entry name" value="ARM-type_fold"/>
</dbReference>
<name>A0ABD1YID1_9MARC</name>
<dbReference type="InterPro" id="IPR011989">
    <property type="entry name" value="ARM-like"/>
</dbReference>
<feature type="repeat" description="ARM" evidence="1">
    <location>
        <begin position="208"/>
        <end position="241"/>
    </location>
</feature>